<dbReference type="AlphaFoldDB" id="A0AAD7HDG4"/>
<protein>
    <submittedName>
        <fullName evidence="2">Uncharacterized protein</fullName>
    </submittedName>
</protein>
<sequence length="131" mass="13554">MLTASRPRRTIGKPSFNFFAQLRGGGKGGKGGGSKVQGGDGGNGQALCMRTKDILFVANLAATIEGGVGGQGGDCGEYAPDGPLPKPWSVETLGTECALDPAISMRLHTLGFKTAAALFEVTDVDLKENWI</sequence>
<keyword evidence="3" id="KW-1185">Reference proteome</keyword>
<feature type="region of interest" description="Disordered" evidence="1">
    <location>
        <begin position="23"/>
        <end position="42"/>
    </location>
</feature>
<reference evidence="2" key="1">
    <citation type="submission" date="2023-03" db="EMBL/GenBank/DDBJ databases">
        <title>Massive genome expansion in bonnet fungi (Mycena s.s.) driven by repeated elements and novel gene families across ecological guilds.</title>
        <authorList>
            <consortium name="Lawrence Berkeley National Laboratory"/>
            <person name="Harder C.B."/>
            <person name="Miyauchi S."/>
            <person name="Viragh M."/>
            <person name="Kuo A."/>
            <person name="Thoen E."/>
            <person name="Andreopoulos B."/>
            <person name="Lu D."/>
            <person name="Skrede I."/>
            <person name="Drula E."/>
            <person name="Henrissat B."/>
            <person name="Morin E."/>
            <person name="Kohler A."/>
            <person name="Barry K."/>
            <person name="LaButti K."/>
            <person name="Morin E."/>
            <person name="Salamov A."/>
            <person name="Lipzen A."/>
            <person name="Mereny Z."/>
            <person name="Hegedus B."/>
            <person name="Baldrian P."/>
            <person name="Stursova M."/>
            <person name="Weitz H."/>
            <person name="Taylor A."/>
            <person name="Grigoriev I.V."/>
            <person name="Nagy L.G."/>
            <person name="Martin F."/>
            <person name="Kauserud H."/>
        </authorList>
    </citation>
    <scope>NUCLEOTIDE SEQUENCE</scope>
    <source>
        <strain evidence="2">CBHHK182m</strain>
    </source>
</reference>
<evidence type="ECO:0000256" key="1">
    <source>
        <dbReference type="SAM" id="MobiDB-lite"/>
    </source>
</evidence>
<organism evidence="2 3">
    <name type="scientific">Mycena metata</name>
    <dbReference type="NCBI Taxonomy" id="1033252"/>
    <lineage>
        <taxon>Eukaryota</taxon>
        <taxon>Fungi</taxon>
        <taxon>Dikarya</taxon>
        <taxon>Basidiomycota</taxon>
        <taxon>Agaricomycotina</taxon>
        <taxon>Agaricomycetes</taxon>
        <taxon>Agaricomycetidae</taxon>
        <taxon>Agaricales</taxon>
        <taxon>Marasmiineae</taxon>
        <taxon>Mycenaceae</taxon>
        <taxon>Mycena</taxon>
    </lineage>
</organism>
<evidence type="ECO:0000313" key="2">
    <source>
        <dbReference type="EMBL" id="KAJ7717551.1"/>
    </source>
</evidence>
<dbReference type="EMBL" id="JARKIB010000275">
    <property type="protein sequence ID" value="KAJ7717551.1"/>
    <property type="molecule type" value="Genomic_DNA"/>
</dbReference>
<gene>
    <name evidence="2" type="ORF">B0H16DRAFT_1476018</name>
</gene>
<dbReference type="Proteomes" id="UP001215598">
    <property type="component" value="Unassembled WGS sequence"/>
</dbReference>
<evidence type="ECO:0000313" key="3">
    <source>
        <dbReference type="Proteomes" id="UP001215598"/>
    </source>
</evidence>
<name>A0AAD7HDG4_9AGAR</name>
<comment type="caution">
    <text evidence="2">The sequence shown here is derived from an EMBL/GenBank/DDBJ whole genome shotgun (WGS) entry which is preliminary data.</text>
</comment>
<proteinExistence type="predicted"/>
<accession>A0AAD7HDG4</accession>